<evidence type="ECO:0000313" key="2">
    <source>
        <dbReference type="Proteomes" id="UP000094828"/>
    </source>
</evidence>
<evidence type="ECO:0008006" key="3">
    <source>
        <dbReference type="Google" id="ProtNLM"/>
    </source>
</evidence>
<dbReference type="Proteomes" id="UP000094828">
    <property type="component" value="Unassembled WGS sequence"/>
</dbReference>
<dbReference type="AlphaFoldDB" id="A0A1C3E484"/>
<protein>
    <recommendedName>
        <fullName evidence="3">KIF-binding protein</fullName>
    </recommendedName>
</protein>
<gene>
    <name evidence="1" type="ORF">A6X21_14315</name>
</gene>
<reference evidence="1 2" key="1">
    <citation type="submission" date="2016-05" db="EMBL/GenBank/DDBJ databases">
        <title>Genomic and physiological characterization of Planctopirus sp. isolated from fresh water lake.</title>
        <authorList>
            <person name="Subhash Y."/>
            <person name="Ramana C."/>
        </authorList>
    </citation>
    <scope>NUCLEOTIDE SEQUENCE [LARGE SCALE GENOMIC DNA]</scope>
    <source>
        <strain evidence="1 2">JC280</strain>
    </source>
</reference>
<dbReference type="OrthoDB" id="9868373at2"/>
<evidence type="ECO:0000313" key="1">
    <source>
        <dbReference type="EMBL" id="ODA28033.1"/>
    </source>
</evidence>
<organism evidence="1 2">
    <name type="scientific">Planctopirus hydrillae</name>
    <dbReference type="NCBI Taxonomy" id="1841610"/>
    <lineage>
        <taxon>Bacteria</taxon>
        <taxon>Pseudomonadati</taxon>
        <taxon>Planctomycetota</taxon>
        <taxon>Planctomycetia</taxon>
        <taxon>Planctomycetales</taxon>
        <taxon>Planctomycetaceae</taxon>
        <taxon>Planctopirus</taxon>
    </lineage>
</organism>
<proteinExistence type="predicted"/>
<comment type="caution">
    <text evidence="1">The sequence shown here is derived from an EMBL/GenBank/DDBJ whole genome shotgun (WGS) entry which is preliminary data.</text>
</comment>
<accession>A0A1C3E484</accession>
<dbReference type="RefSeq" id="WP_068853140.1">
    <property type="nucleotide sequence ID" value="NZ_LYDR01000158.1"/>
</dbReference>
<dbReference type="EMBL" id="LYDR01000158">
    <property type="protein sequence ID" value="ODA28033.1"/>
    <property type="molecule type" value="Genomic_DNA"/>
</dbReference>
<keyword evidence="2" id="KW-1185">Reference proteome</keyword>
<name>A0A1C3E484_9PLAN</name>
<sequence>MFDQSDEALWAHYEKYSDPPKTEDFQIYDDFSARLVKLAEDSLEISIKAPERSNQLTSWAAIFLARAAFLKSKGACPGDATYIYQRSLDIVDCHEVRENYIELLCRMGSFTLAVIECNKCDMSLATGQLYSTARSILNMICDHPTLAWGVSDATLRACVVACSKEKEILKNPA</sequence>